<evidence type="ECO:0000256" key="8">
    <source>
        <dbReference type="ARBA" id="ARBA00022833"/>
    </source>
</evidence>
<dbReference type="Gene3D" id="3.60.15.10">
    <property type="entry name" value="Ribonuclease Z/Hydroxyacylglutathione hydrolase-like"/>
    <property type="match status" value="1"/>
</dbReference>
<proteinExistence type="evidence at transcript level"/>
<evidence type="ECO:0000256" key="5">
    <source>
        <dbReference type="ARBA" id="ARBA00022723"/>
    </source>
</evidence>
<dbReference type="AlphaFoldDB" id="A0A6A7G800"/>
<dbReference type="Pfam" id="PF23023">
    <property type="entry name" value="Anti-Pycsar_Apyc1"/>
    <property type="match status" value="1"/>
</dbReference>
<reference evidence="9" key="1">
    <citation type="submission" date="2017-11" db="EMBL/GenBank/DDBJ databases">
        <title>The sensing device of the deep-sea amphipod.</title>
        <authorList>
            <person name="Kobayashi H."/>
            <person name="Nagahama T."/>
            <person name="Arai W."/>
            <person name="Sasagawa Y."/>
            <person name="Umeda M."/>
            <person name="Hayashi T."/>
            <person name="Nikaido I."/>
            <person name="Watanabe H."/>
            <person name="Oguri K."/>
            <person name="Kitazato H."/>
            <person name="Fujioka K."/>
            <person name="Kido Y."/>
            <person name="Takami H."/>
        </authorList>
    </citation>
    <scope>NUCLEOTIDE SEQUENCE</scope>
    <source>
        <tissue evidence="9">Whole body</tissue>
    </source>
</reference>
<evidence type="ECO:0000256" key="6">
    <source>
        <dbReference type="ARBA" id="ARBA00022759"/>
    </source>
</evidence>
<keyword evidence="6" id="KW-0255">Endonuclease</keyword>
<dbReference type="CDD" id="cd07717">
    <property type="entry name" value="RNaseZ_ZiPD-like_MBL-fold"/>
    <property type="match status" value="1"/>
</dbReference>
<name>A0A6A7G800_9CRUS</name>
<dbReference type="GO" id="GO:0042781">
    <property type="term" value="F:3'-tRNA processing endoribonuclease activity"/>
    <property type="evidence" value="ECO:0007669"/>
    <property type="project" value="TreeGrafter"/>
</dbReference>
<dbReference type="PANTHER" id="PTHR46018">
    <property type="entry name" value="ZINC PHOSPHODIESTERASE ELAC PROTEIN 1"/>
    <property type="match status" value="1"/>
</dbReference>
<dbReference type="InterPro" id="IPR036866">
    <property type="entry name" value="RibonucZ/Hydroxyglut_hydro"/>
</dbReference>
<dbReference type="SUPFAM" id="SSF56281">
    <property type="entry name" value="Metallo-hydrolase/oxidoreductase"/>
    <property type="match status" value="1"/>
</dbReference>
<dbReference type="GO" id="GO:0046872">
    <property type="term" value="F:metal ion binding"/>
    <property type="evidence" value="ECO:0007669"/>
    <property type="project" value="UniProtKB-KW"/>
</dbReference>
<accession>A0A6A7G800</accession>
<dbReference type="EMBL" id="IACT01007406">
    <property type="protein sequence ID" value="LAC26524.1"/>
    <property type="molecule type" value="mRNA"/>
</dbReference>
<evidence type="ECO:0000256" key="1">
    <source>
        <dbReference type="ARBA" id="ARBA00001947"/>
    </source>
</evidence>
<sequence>MSEERFSHVTFLGTASAIPLPGKRNVSALAISTMQGEVFLVDCGEGTQHQIYRCSSVKMERISHVFITHLHGDHCFGIFGLLASMATSGREKSVVIVAPKGIQKMIETVYNFGGGILEDAEAKAYPLEFRELEGDQNIDLGIIGDGFRVMAHPLKHRVPTFGYTFQEPTRLGKLDGKKAASLGAVKQMLGQLKNGNDVQLPNGTTIRSADVVQPPQIGRKISVLQDTCDSRSAVENAMNCDLLIHEATYAHAMVEKAIIWGHSTAKMAGEFARQIQAKNLFLTHFSARYHAGEEVDSKGRVRDPEMSVLNLISEAAAQCPHTTVVGARDFMVVRSKGSDFRVDAQLAMKKAYRSSDDQLENVNKRKRSD</sequence>
<dbReference type="NCBIfam" id="NF000801">
    <property type="entry name" value="PRK00055.1-3"/>
    <property type="match status" value="1"/>
</dbReference>
<comment type="subunit">
    <text evidence="2">Homodimer.</text>
</comment>
<keyword evidence="7" id="KW-0378">Hydrolase</keyword>
<comment type="cofactor">
    <cofactor evidence="1">
        <name>Zn(2+)</name>
        <dbReference type="ChEBI" id="CHEBI:29105"/>
    </cofactor>
</comment>
<dbReference type="PANTHER" id="PTHR46018:SF2">
    <property type="entry name" value="ZINC PHOSPHODIESTERASE ELAC PROTEIN 1"/>
    <property type="match status" value="1"/>
</dbReference>
<evidence type="ECO:0000256" key="4">
    <source>
        <dbReference type="ARBA" id="ARBA00022722"/>
    </source>
</evidence>
<keyword evidence="8" id="KW-0862">Zinc</keyword>
<organism evidence="9">
    <name type="scientific">Hirondellea gigas</name>
    <dbReference type="NCBI Taxonomy" id="1518452"/>
    <lineage>
        <taxon>Eukaryota</taxon>
        <taxon>Metazoa</taxon>
        <taxon>Ecdysozoa</taxon>
        <taxon>Arthropoda</taxon>
        <taxon>Crustacea</taxon>
        <taxon>Multicrustacea</taxon>
        <taxon>Malacostraca</taxon>
        <taxon>Eumalacostraca</taxon>
        <taxon>Peracarida</taxon>
        <taxon>Amphipoda</taxon>
        <taxon>Amphilochidea</taxon>
        <taxon>Lysianassida</taxon>
        <taxon>Lysianassidira</taxon>
        <taxon>Lysianassoidea</taxon>
        <taxon>Lysianassidae</taxon>
        <taxon>Hirondellea</taxon>
    </lineage>
</organism>
<evidence type="ECO:0000256" key="3">
    <source>
        <dbReference type="ARBA" id="ARBA00022694"/>
    </source>
</evidence>
<dbReference type="HAMAP" id="MF_01818">
    <property type="entry name" value="RNase_Z_BN"/>
    <property type="match status" value="1"/>
</dbReference>
<keyword evidence="3" id="KW-0819">tRNA processing</keyword>
<evidence type="ECO:0000313" key="9">
    <source>
        <dbReference type="EMBL" id="LAC26524.1"/>
    </source>
</evidence>
<protein>
    <submittedName>
        <fullName evidence="9">Ribonuclease Z</fullName>
    </submittedName>
</protein>
<dbReference type="GO" id="GO:0005634">
    <property type="term" value="C:nucleus"/>
    <property type="evidence" value="ECO:0007669"/>
    <property type="project" value="TreeGrafter"/>
</dbReference>
<evidence type="ECO:0000256" key="7">
    <source>
        <dbReference type="ARBA" id="ARBA00022801"/>
    </source>
</evidence>
<evidence type="ECO:0000256" key="2">
    <source>
        <dbReference type="ARBA" id="ARBA00011738"/>
    </source>
</evidence>
<keyword evidence="4" id="KW-0540">Nuclease</keyword>
<keyword evidence="5" id="KW-0479">Metal-binding</keyword>
<dbReference type="InterPro" id="IPR013471">
    <property type="entry name" value="RNase_Z/BN"/>
</dbReference>